<feature type="domain" description="HTH lysR-type" evidence="5">
    <location>
        <begin position="10"/>
        <end position="60"/>
    </location>
</feature>
<keyword evidence="4" id="KW-0804">Transcription</keyword>
<evidence type="ECO:0000256" key="2">
    <source>
        <dbReference type="ARBA" id="ARBA00023015"/>
    </source>
</evidence>
<dbReference type="RefSeq" id="WP_140589509.1">
    <property type="nucleotide sequence ID" value="NZ_VFRR01000024.1"/>
</dbReference>
<evidence type="ECO:0000313" key="6">
    <source>
        <dbReference type="EMBL" id="TPE49462.1"/>
    </source>
</evidence>
<reference evidence="6 7" key="1">
    <citation type="submission" date="2019-06" db="EMBL/GenBank/DDBJ databases">
        <title>A novel bacterium of genus Marinomonas, isolated from coastal sand.</title>
        <authorList>
            <person name="Huang H."/>
            <person name="Mo K."/>
            <person name="Hu Y."/>
        </authorList>
    </citation>
    <scope>NUCLEOTIDE SEQUENCE [LARGE SCALE GENOMIC DNA]</scope>
    <source>
        <strain evidence="6 7">HB171799</strain>
    </source>
</reference>
<evidence type="ECO:0000256" key="3">
    <source>
        <dbReference type="ARBA" id="ARBA00023125"/>
    </source>
</evidence>
<dbReference type="Gene3D" id="1.10.10.10">
    <property type="entry name" value="Winged helix-like DNA-binding domain superfamily/Winged helix DNA-binding domain"/>
    <property type="match status" value="1"/>
</dbReference>
<keyword evidence="2" id="KW-0805">Transcription regulation</keyword>
<dbReference type="PANTHER" id="PTHR30537">
    <property type="entry name" value="HTH-TYPE TRANSCRIPTIONAL REGULATOR"/>
    <property type="match status" value="1"/>
</dbReference>
<comment type="caution">
    <text evidence="6">The sequence shown here is derived from an EMBL/GenBank/DDBJ whole genome shotgun (WGS) entry which is preliminary data.</text>
</comment>
<dbReference type="FunFam" id="1.10.10.10:FF:000001">
    <property type="entry name" value="LysR family transcriptional regulator"/>
    <property type="match status" value="1"/>
</dbReference>
<evidence type="ECO:0000256" key="4">
    <source>
        <dbReference type="ARBA" id="ARBA00023163"/>
    </source>
</evidence>
<dbReference type="GO" id="GO:0006351">
    <property type="term" value="P:DNA-templated transcription"/>
    <property type="evidence" value="ECO:0007669"/>
    <property type="project" value="TreeGrafter"/>
</dbReference>
<dbReference type="Gene3D" id="3.40.190.290">
    <property type="match status" value="1"/>
</dbReference>
<dbReference type="PANTHER" id="PTHR30537:SF66">
    <property type="entry name" value="IRON-REGULATED VIRULENCE REGULATORY PROTEIN IRGB"/>
    <property type="match status" value="1"/>
</dbReference>
<evidence type="ECO:0000313" key="7">
    <source>
        <dbReference type="Proteomes" id="UP000315901"/>
    </source>
</evidence>
<dbReference type="SUPFAM" id="SSF53850">
    <property type="entry name" value="Periplasmic binding protein-like II"/>
    <property type="match status" value="1"/>
</dbReference>
<dbReference type="Proteomes" id="UP000315901">
    <property type="component" value="Unassembled WGS sequence"/>
</dbReference>
<dbReference type="InterPro" id="IPR005119">
    <property type="entry name" value="LysR_subst-bd"/>
</dbReference>
<proteinExistence type="inferred from homology"/>
<keyword evidence="3" id="KW-0238">DNA-binding</keyword>
<protein>
    <submittedName>
        <fullName evidence="6">LysR family transcriptional regulator</fullName>
    </submittedName>
</protein>
<dbReference type="GO" id="GO:0003700">
    <property type="term" value="F:DNA-binding transcription factor activity"/>
    <property type="evidence" value="ECO:0007669"/>
    <property type="project" value="InterPro"/>
</dbReference>
<dbReference type="SUPFAM" id="SSF46785">
    <property type="entry name" value="Winged helix' DNA-binding domain"/>
    <property type="match status" value="1"/>
</dbReference>
<dbReference type="AlphaFoldDB" id="A0A501WL14"/>
<sequence length="303" mass="34462">MQDYAQEMLTFAKVAQVQSFTGAAAALGKSKAFVSNQINRLEEHLGFKLLYRSTRHVSLTDSGKLFLPYCERLQANLSEAQHLLDDRQNDQGGDIRLTIPLSLGRCIIESWLPEFQREFPNIRFCLNLSNTPINLLSGNYDLAIRATNLLSNQDYVAIHLTEFRYALFASDDYLSRYGKPAHPLDISKHRGILHSDVDTDNKWYFRTDASDEPLGIAPLTTMMIDSSEGILHAVKQGLGIGRLPEYVVYDQPVQRLLSAFELPPVAIQLIYPYQGTLPRRLRLFVDYLKQRRNENSLSISSHD</sequence>
<dbReference type="InterPro" id="IPR058163">
    <property type="entry name" value="LysR-type_TF_proteobact-type"/>
</dbReference>
<organism evidence="6 7">
    <name type="scientific">Maribrevibacterium harenarium</name>
    <dbReference type="NCBI Taxonomy" id="2589817"/>
    <lineage>
        <taxon>Bacteria</taxon>
        <taxon>Pseudomonadati</taxon>
        <taxon>Pseudomonadota</taxon>
        <taxon>Gammaproteobacteria</taxon>
        <taxon>Oceanospirillales</taxon>
        <taxon>Oceanospirillaceae</taxon>
        <taxon>Maribrevibacterium</taxon>
    </lineage>
</organism>
<dbReference type="EMBL" id="VFRR01000024">
    <property type="protein sequence ID" value="TPE49462.1"/>
    <property type="molecule type" value="Genomic_DNA"/>
</dbReference>
<dbReference type="InterPro" id="IPR036388">
    <property type="entry name" value="WH-like_DNA-bd_sf"/>
</dbReference>
<dbReference type="PROSITE" id="PS50931">
    <property type="entry name" value="HTH_LYSR"/>
    <property type="match status" value="1"/>
</dbReference>
<evidence type="ECO:0000259" key="5">
    <source>
        <dbReference type="PROSITE" id="PS50931"/>
    </source>
</evidence>
<keyword evidence="7" id="KW-1185">Reference proteome</keyword>
<dbReference type="InterPro" id="IPR000847">
    <property type="entry name" value="LysR_HTH_N"/>
</dbReference>
<accession>A0A501WL14</accession>
<dbReference type="InterPro" id="IPR036390">
    <property type="entry name" value="WH_DNA-bd_sf"/>
</dbReference>
<name>A0A501WL14_9GAMM</name>
<evidence type="ECO:0000256" key="1">
    <source>
        <dbReference type="ARBA" id="ARBA00009437"/>
    </source>
</evidence>
<dbReference type="Pfam" id="PF03466">
    <property type="entry name" value="LysR_substrate"/>
    <property type="match status" value="1"/>
</dbReference>
<dbReference type="Pfam" id="PF00126">
    <property type="entry name" value="HTH_1"/>
    <property type="match status" value="1"/>
</dbReference>
<gene>
    <name evidence="6" type="ORF">FJM67_11720</name>
</gene>
<dbReference type="CDD" id="cd08422">
    <property type="entry name" value="PBP2_CrgA_like"/>
    <property type="match status" value="1"/>
</dbReference>
<dbReference type="OrthoDB" id="9815676at2"/>
<comment type="similarity">
    <text evidence="1">Belongs to the LysR transcriptional regulatory family.</text>
</comment>
<dbReference type="GO" id="GO:0043565">
    <property type="term" value="F:sequence-specific DNA binding"/>
    <property type="evidence" value="ECO:0007669"/>
    <property type="project" value="TreeGrafter"/>
</dbReference>